<keyword evidence="7" id="KW-1185">Reference proteome</keyword>
<feature type="signal peptide" evidence="2">
    <location>
        <begin position="1"/>
        <end position="20"/>
    </location>
</feature>
<name>A0A179G232_METCM</name>
<dbReference type="GeneID" id="28847192"/>
<evidence type="ECO:0000259" key="4">
    <source>
        <dbReference type="Pfam" id="PF12971"/>
    </source>
</evidence>
<dbReference type="Pfam" id="PF12972">
    <property type="entry name" value="NAGLU_C"/>
    <property type="match status" value="1"/>
</dbReference>
<feature type="chain" id="PRO_5008102253" evidence="2">
    <location>
        <begin position="21"/>
        <end position="761"/>
    </location>
</feature>
<protein>
    <submittedName>
        <fullName evidence="6">Alpha-N-acetylglucosaminidase</fullName>
    </submittedName>
</protein>
<feature type="domain" description="Alpha-N-acetylglucosaminidase tim-barrel" evidence="3">
    <location>
        <begin position="146"/>
        <end position="484"/>
    </location>
</feature>
<dbReference type="GO" id="GO:0016787">
    <property type="term" value="F:hydrolase activity"/>
    <property type="evidence" value="ECO:0007669"/>
    <property type="project" value="UniProtKB-KW"/>
</dbReference>
<proteinExistence type="predicted"/>
<dbReference type="KEGG" id="pchm:VFPPC_03733"/>
<accession>A0A179G232</accession>
<keyword evidence="1" id="KW-0378">Hydrolase</keyword>
<dbReference type="InterPro" id="IPR024733">
    <property type="entry name" value="NAGLU_tim-barrel"/>
</dbReference>
<evidence type="ECO:0000256" key="2">
    <source>
        <dbReference type="SAM" id="SignalP"/>
    </source>
</evidence>
<sequence length="761" mass="85474">MVNLAYALVTGAALIFSVVANPVKQDLPPHLAQQAVPQSVDGIKGLANRLFGGHADQFEFSLTEEHERWSRWNQPSNDNYTVTVTTNGKIIIKGTTLSALARGLRHYATDTLLLDDYWFIGPSRKPPASLPLPNSTLTGASVVPWRYNLNTVTFSYTFVWYQWEDWEKLLDWAAWRGVNIQLAWVGYEKIFLESFRELGMTDAEILPFFSGPAFQAWNRFGNIRGSWGGVGDLTISWIEKQFGLQKKIVARMVDLGITPVLPAFPGFVPDAIKRVRPNAPVTRAPVWEGAYNYSRSYFISPLDGTSARLQNLFISKQIQAFGNVTNIYTLDQFNEMQPTNGTNAYLSSVSNHTYAALTAANPAAIWLMQGWLFHNSRQFWTDSRIQAYLGGVKDKTSSLILDLYSENAPQWQRTQGYYGRPWIWCQLHNWGGNMNLFGQISKTTGPPLSALNNSNSLVGFGISAEGLAGNEVVYDLLLDQAWSKTAINTVGYFQNWVSRRYSAAASIPNSLFHAWELLRKHVYDNTDAAVPKTPVSIYQLRPSLFGLNRTGQWPAPTKIHYDPAILTQVRTLMGNASAEDASLLNTPGFKFDLVDITRQAITNEFADDYADLVTTFKSAINNNVTTDLVAKGQKLLNRLESLDAVLSTNEHFTLEQWLSRAQSWADSPALKDQISLNARSQVTVWFVEIPDLNDYSARAWSGLVRSYYWQRWSIFVNGLIEAVPTGALNEKALSDKIRIFEKEWQYRGFNVPSGTVNARGT</sequence>
<dbReference type="Gene3D" id="3.20.20.80">
    <property type="entry name" value="Glycosidases"/>
    <property type="match status" value="1"/>
</dbReference>
<dbReference type="Gene3D" id="1.20.120.670">
    <property type="entry name" value="N-acetyl-b-d-glucoasminidase"/>
    <property type="match status" value="1"/>
</dbReference>
<dbReference type="Pfam" id="PF12971">
    <property type="entry name" value="NAGLU_N"/>
    <property type="match status" value="1"/>
</dbReference>
<evidence type="ECO:0000259" key="5">
    <source>
        <dbReference type="Pfam" id="PF12972"/>
    </source>
</evidence>
<evidence type="ECO:0000259" key="3">
    <source>
        <dbReference type="Pfam" id="PF05089"/>
    </source>
</evidence>
<reference evidence="6 7" key="1">
    <citation type="journal article" date="2016" name="PLoS Pathog.">
        <title>Biosynthesis of antibiotic leucinostatins in bio-control fungus Purpureocillium lilacinum and their inhibition on phytophthora revealed by genome mining.</title>
        <authorList>
            <person name="Wang G."/>
            <person name="Liu Z."/>
            <person name="Lin R."/>
            <person name="Li E."/>
            <person name="Mao Z."/>
            <person name="Ling J."/>
            <person name="Yang Y."/>
            <person name="Yin W.B."/>
            <person name="Xie B."/>
        </authorList>
    </citation>
    <scope>NUCLEOTIDE SEQUENCE [LARGE SCALE GENOMIC DNA]</scope>
    <source>
        <strain evidence="6">170</strain>
    </source>
</reference>
<dbReference type="InterPro" id="IPR024732">
    <property type="entry name" value="NAGLU_C"/>
</dbReference>
<gene>
    <name evidence="6" type="ORF">VFPPC_03733</name>
</gene>
<feature type="domain" description="Alpha-N-acetylglucosaminidase C-terminal" evidence="5">
    <location>
        <begin position="492"/>
        <end position="753"/>
    </location>
</feature>
<dbReference type="RefSeq" id="XP_018147970.1">
    <property type="nucleotide sequence ID" value="XM_018283198.1"/>
</dbReference>
<evidence type="ECO:0000256" key="1">
    <source>
        <dbReference type="ARBA" id="ARBA00022801"/>
    </source>
</evidence>
<feature type="domain" description="Alpha-N-acetylglucosaminidase N-terminal" evidence="4">
    <location>
        <begin position="42"/>
        <end position="131"/>
    </location>
</feature>
<keyword evidence="2" id="KW-0732">Signal</keyword>
<comment type="caution">
    <text evidence="6">The sequence shown here is derived from an EMBL/GenBank/DDBJ whole genome shotgun (WGS) entry which is preliminary data.</text>
</comment>
<dbReference type="InterPro" id="IPR029018">
    <property type="entry name" value="Hex-like_dom2"/>
</dbReference>
<dbReference type="OrthoDB" id="64736at2759"/>
<dbReference type="InterPro" id="IPR024240">
    <property type="entry name" value="NAGLU_N"/>
</dbReference>
<dbReference type="EMBL" id="LSBJ02000002">
    <property type="protein sequence ID" value="OAQ71433.1"/>
    <property type="molecule type" value="Genomic_DNA"/>
</dbReference>
<evidence type="ECO:0000313" key="7">
    <source>
        <dbReference type="Proteomes" id="UP000078397"/>
    </source>
</evidence>
<dbReference type="AlphaFoldDB" id="A0A179G232"/>
<organism evidence="6 7">
    <name type="scientific">Pochonia chlamydosporia 170</name>
    <dbReference type="NCBI Taxonomy" id="1380566"/>
    <lineage>
        <taxon>Eukaryota</taxon>
        <taxon>Fungi</taxon>
        <taxon>Dikarya</taxon>
        <taxon>Ascomycota</taxon>
        <taxon>Pezizomycotina</taxon>
        <taxon>Sordariomycetes</taxon>
        <taxon>Hypocreomycetidae</taxon>
        <taxon>Hypocreales</taxon>
        <taxon>Clavicipitaceae</taxon>
        <taxon>Pochonia</taxon>
    </lineage>
</organism>
<dbReference type="InterPro" id="IPR007781">
    <property type="entry name" value="NAGLU"/>
</dbReference>
<dbReference type="Gene3D" id="3.30.379.10">
    <property type="entry name" value="Chitobiase/beta-hexosaminidase domain 2-like"/>
    <property type="match status" value="1"/>
</dbReference>
<dbReference type="PANTHER" id="PTHR12872:SF1">
    <property type="entry name" value="ALPHA-N-ACETYLGLUCOSAMINIDASE"/>
    <property type="match status" value="1"/>
</dbReference>
<dbReference type="Pfam" id="PF05089">
    <property type="entry name" value="NAGLU"/>
    <property type="match status" value="1"/>
</dbReference>
<dbReference type="PANTHER" id="PTHR12872">
    <property type="entry name" value="ALPHA-N-ACETYLGLUCOSAMINIDASE"/>
    <property type="match status" value="1"/>
</dbReference>
<evidence type="ECO:0000313" key="6">
    <source>
        <dbReference type="EMBL" id="OAQ71433.1"/>
    </source>
</evidence>
<dbReference type="Proteomes" id="UP000078397">
    <property type="component" value="Unassembled WGS sequence"/>
</dbReference>